<evidence type="ECO:0000259" key="1">
    <source>
        <dbReference type="Pfam" id="PF22807"/>
    </source>
</evidence>
<dbReference type="Proteomes" id="UP000274122">
    <property type="component" value="Chromosome"/>
</dbReference>
<dbReference type="OrthoDB" id="9770043at2"/>
<dbReference type="InterPro" id="IPR011042">
    <property type="entry name" value="6-blade_b-propeller_TolB-like"/>
</dbReference>
<dbReference type="EC" id="1.1.5.-" evidence="2"/>
<dbReference type="Pfam" id="PF22807">
    <property type="entry name" value="TrAA12"/>
    <property type="match status" value="2"/>
</dbReference>
<accession>A0A3S4MDG9</accession>
<evidence type="ECO:0000313" key="3">
    <source>
        <dbReference type="Proteomes" id="UP000274122"/>
    </source>
</evidence>
<dbReference type="GO" id="GO:0016491">
    <property type="term" value="F:oxidoreductase activity"/>
    <property type="evidence" value="ECO:0007669"/>
    <property type="project" value="UniProtKB-KW"/>
</dbReference>
<organism evidence="2 3">
    <name type="scientific">Cedecea lapagei</name>
    <dbReference type="NCBI Taxonomy" id="158823"/>
    <lineage>
        <taxon>Bacteria</taxon>
        <taxon>Pseudomonadati</taxon>
        <taxon>Pseudomonadota</taxon>
        <taxon>Gammaproteobacteria</taxon>
        <taxon>Enterobacterales</taxon>
        <taxon>Enterobacteriaceae</taxon>
        <taxon>Cedecea</taxon>
    </lineage>
</organism>
<reference evidence="2 3" key="1">
    <citation type="submission" date="2018-12" db="EMBL/GenBank/DDBJ databases">
        <authorList>
            <consortium name="Pathogen Informatics"/>
        </authorList>
    </citation>
    <scope>NUCLEOTIDE SEQUENCE [LARGE SCALE GENOMIC DNA]</scope>
    <source>
        <strain evidence="2 3">NCTC11466</strain>
    </source>
</reference>
<dbReference type="EMBL" id="LR134201">
    <property type="protein sequence ID" value="VEB96662.1"/>
    <property type="molecule type" value="Genomic_DNA"/>
</dbReference>
<dbReference type="InterPro" id="IPR011041">
    <property type="entry name" value="Quinoprot_gluc/sorb_DH_b-prop"/>
</dbReference>
<dbReference type="PROSITE" id="PS51257">
    <property type="entry name" value="PROKAR_LIPOPROTEIN"/>
    <property type="match status" value="1"/>
</dbReference>
<feature type="domain" description="Pyrroloquinoline quinone-dependent pyranose dehydrogenase beta-propeller" evidence="1">
    <location>
        <begin position="61"/>
        <end position="278"/>
    </location>
</feature>
<dbReference type="PANTHER" id="PTHR19328">
    <property type="entry name" value="HEDGEHOG-INTERACTING PROTEIN"/>
    <property type="match status" value="1"/>
</dbReference>
<sequence length="431" mass="46854">MKIRLLSTISLAVLLSACDSGSTLDPQKQIGPDPELPQAKNFIMPPMQVPEGTAWKEGEKPKVAEGLKIEKIAADLKHPRQLYVLPNNDVLVAESNGVPNPKTAPKELIMGIVQKASGKGGAGGNRITLLRNVNGKWEQHLFIDHLNAPFGMQLIGNTLYVANADSLVKFPYQTGQTHISDAPVEVTELPGGELNHHWTKSLLASPDGSKLYVGVGSNSNITENGMGAEFMRAAVWEVDPNTGASRIFASGLRNPTGLQWEPKTGKLWAVVNERDEIGSDLVPDYMTSVQDKGFYGWPYSYYGQHVDDRVRPQRPDLVAKAIKPDYALSSHVAPLGLLFYNADNMPQYQGGAFVSEHGSWNRSPLNGYKVVWVKFENGKPVGQPQPVVTGFLTDDEKQVRGLPVGLATDSEGGVLIADDAGNAIWRVSSLK</sequence>
<dbReference type="RefSeq" id="WP_126355854.1">
    <property type="nucleotide sequence ID" value="NZ_LR134201.1"/>
</dbReference>
<dbReference type="AlphaFoldDB" id="A0A3S4MDG9"/>
<keyword evidence="2" id="KW-0560">Oxidoreductase</keyword>
<name>A0A3S4MDG9_9ENTR</name>
<gene>
    <name evidence="2" type="primary">yliI_2</name>
    <name evidence="2" type="ORF">NCTC11466_01754</name>
</gene>
<dbReference type="SUPFAM" id="SSF50952">
    <property type="entry name" value="Soluble quinoprotein glucose dehydrogenase"/>
    <property type="match status" value="1"/>
</dbReference>
<dbReference type="Gene3D" id="2.120.10.30">
    <property type="entry name" value="TolB, C-terminal domain"/>
    <property type="match status" value="1"/>
</dbReference>
<proteinExistence type="predicted"/>
<dbReference type="InterPro" id="IPR054539">
    <property type="entry name" value="Beta-prop_PDH"/>
</dbReference>
<feature type="domain" description="Pyrroloquinoline quinone-dependent pyranose dehydrogenase beta-propeller" evidence="1">
    <location>
        <begin position="321"/>
        <end position="427"/>
    </location>
</feature>
<keyword evidence="3" id="KW-1185">Reference proteome</keyword>
<dbReference type="PANTHER" id="PTHR19328:SF55">
    <property type="entry name" value="BLR6566 PROTEIN"/>
    <property type="match status" value="1"/>
</dbReference>
<dbReference type="KEGG" id="clap:NCTC11466_01754"/>
<evidence type="ECO:0000313" key="2">
    <source>
        <dbReference type="EMBL" id="VEB96662.1"/>
    </source>
</evidence>
<protein>
    <submittedName>
        <fullName evidence="2">Soluble aldose sugar dehydrogenase yliI</fullName>
        <ecNumber evidence="2">1.1.5.-</ecNumber>
    </submittedName>
</protein>